<feature type="region of interest" description="Disordered" evidence="1">
    <location>
        <begin position="1"/>
        <end position="41"/>
    </location>
</feature>
<keyword evidence="2" id="KW-0472">Membrane</keyword>
<proteinExistence type="predicted"/>
<dbReference type="Proteomes" id="UP001500751">
    <property type="component" value="Unassembled WGS sequence"/>
</dbReference>
<evidence type="ECO:0000256" key="2">
    <source>
        <dbReference type="SAM" id="Phobius"/>
    </source>
</evidence>
<keyword evidence="4" id="KW-1185">Reference proteome</keyword>
<comment type="caution">
    <text evidence="3">The sequence shown here is derived from an EMBL/GenBank/DDBJ whole genome shotgun (WGS) entry which is preliminary data.</text>
</comment>
<feature type="transmembrane region" description="Helical" evidence="2">
    <location>
        <begin position="100"/>
        <end position="123"/>
    </location>
</feature>
<gene>
    <name evidence="3" type="ORF">GCM10009839_55780</name>
</gene>
<dbReference type="RefSeq" id="WP_344668633.1">
    <property type="nucleotide sequence ID" value="NZ_BAAAQN010000038.1"/>
</dbReference>
<organism evidence="3 4">
    <name type="scientific">Catenulispora yoronensis</name>
    <dbReference type="NCBI Taxonomy" id="450799"/>
    <lineage>
        <taxon>Bacteria</taxon>
        <taxon>Bacillati</taxon>
        <taxon>Actinomycetota</taxon>
        <taxon>Actinomycetes</taxon>
        <taxon>Catenulisporales</taxon>
        <taxon>Catenulisporaceae</taxon>
        <taxon>Catenulispora</taxon>
    </lineage>
</organism>
<accession>A0ABP5GHS0</accession>
<evidence type="ECO:0008006" key="5">
    <source>
        <dbReference type="Google" id="ProtNLM"/>
    </source>
</evidence>
<evidence type="ECO:0000313" key="4">
    <source>
        <dbReference type="Proteomes" id="UP001500751"/>
    </source>
</evidence>
<name>A0ABP5GHS0_9ACTN</name>
<evidence type="ECO:0000313" key="3">
    <source>
        <dbReference type="EMBL" id="GAA2044853.1"/>
    </source>
</evidence>
<reference evidence="4" key="1">
    <citation type="journal article" date="2019" name="Int. J. Syst. Evol. Microbiol.">
        <title>The Global Catalogue of Microorganisms (GCM) 10K type strain sequencing project: providing services to taxonomists for standard genome sequencing and annotation.</title>
        <authorList>
            <consortium name="The Broad Institute Genomics Platform"/>
            <consortium name="The Broad Institute Genome Sequencing Center for Infectious Disease"/>
            <person name="Wu L."/>
            <person name="Ma J."/>
        </authorList>
    </citation>
    <scope>NUCLEOTIDE SEQUENCE [LARGE SCALE GENOMIC DNA]</scope>
    <source>
        <strain evidence="4">JCM 16014</strain>
    </source>
</reference>
<dbReference type="EMBL" id="BAAAQN010000038">
    <property type="protein sequence ID" value="GAA2044853.1"/>
    <property type="molecule type" value="Genomic_DNA"/>
</dbReference>
<keyword evidence="2" id="KW-0812">Transmembrane</keyword>
<protein>
    <recommendedName>
        <fullName evidence="5">DUF4190 domain-containing protein</fullName>
    </recommendedName>
</protein>
<feature type="transmembrane region" description="Helical" evidence="2">
    <location>
        <begin position="65"/>
        <end position="88"/>
    </location>
</feature>
<evidence type="ECO:0000256" key="1">
    <source>
        <dbReference type="SAM" id="MobiDB-lite"/>
    </source>
</evidence>
<keyword evidence="2" id="KW-1133">Transmembrane helix</keyword>
<sequence length="221" mass="22398">MSTPPSQEPNPFDGTPGPPGQAPLAGQLGYPGQPGVGPAPEPVPAAYGYGYGYPPPSPPTSTSSVAVVAICLFWVPLVGLVLSIIGMVKTAKGKARGRGVAITALVLSIIVTAIAVLVGVAIGSKTSALDPGCTHGKRAVLEQGKQMEADEKKGDAAAVRADFQSVIDQLAAAASESKRDDVRAAVQAVHDDYAGALAGTMDSSKLEADLAQMDHLCTIGK</sequence>